<dbReference type="InterPro" id="IPR000432">
    <property type="entry name" value="DNA_mismatch_repair_MutS_C"/>
</dbReference>
<organism evidence="8">
    <name type="scientific">marine sediment metagenome</name>
    <dbReference type="NCBI Taxonomy" id="412755"/>
    <lineage>
        <taxon>unclassified sequences</taxon>
        <taxon>metagenomes</taxon>
        <taxon>ecological metagenomes</taxon>
    </lineage>
</organism>
<dbReference type="GO" id="GO:0019843">
    <property type="term" value="F:rRNA binding"/>
    <property type="evidence" value="ECO:0007669"/>
    <property type="project" value="UniProtKB-KW"/>
</dbReference>
<dbReference type="FunFam" id="3.40.50.300:FF:000830">
    <property type="entry name" value="Endonuclease MutS2"/>
    <property type="match status" value="1"/>
</dbReference>
<feature type="non-terminal residue" evidence="8">
    <location>
        <position position="277"/>
    </location>
</feature>
<dbReference type="InterPro" id="IPR045076">
    <property type="entry name" value="MutS"/>
</dbReference>
<comment type="caution">
    <text evidence="8">The sequence shown here is derived from an EMBL/GenBank/DDBJ whole genome shotgun (WGS) entry which is preliminary data.</text>
</comment>
<dbReference type="GO" id="GO:0005524">
    <property type="term" value="F:ATP binding"/>
    <property type="evidence" value="ECO:0007669"/>
    <property type="project" value="UniProtKB-KW"/>
</dbReference>
<evidence type="ECO:0000256" key="4">
    <source>
        <dbReference type="ARBA" id="ARBA00022840"/>
    </source>
</evidence>
<dbReference type="InterPro" id="IPR005747">
    <property type="entry name" value="MutS2"/>
</dbReference>
<reference evidence="8" key="1">
    <citation type="journal article" date="2014" name="Front. Microbiol.">
        <title>High frequency of phylogenetically diverse reductive dehalogenase-homologous genes in deep subseafloor sedimentary metagenomes.</title>
        <authorList>
            <person name="Kawai M."/>
            <person name="Futagami T."/>
            <person name="Toyoda A."/>
            <person name="Takaki Y."/>
            <person name="Nishi S."/>
            <person name="Hori S."/>
            <person name="Arai W."/>
            <person name="Tsubouchi T."/>
            <person name="Morono Y."/>
            <person name="Uchiyama I."/>
            <person name="Ito T."/>
            <person name="Fujiyama A."/>
            <person name="Inagaki F."/>
            <person name="Takami H."/>
        </authorList>
    </citation>
    <scope>NUCLEOTIDE SEQUENCE</scope>
    <source>
        <strain evidence="8">Expedition CK06-06</strain>
    </source>
</reference>
<dbReference type="GO" id="GO:0045910">
    <property type="term" value="P:negative regulation of DNA recombination"/>
    <property type="evidence" value="ECO:0007669"/>
    <property type="project" value="InterPro"/>
</dbReference>
<dbReference type="NCBIfam" id="TIGR01069">
    <property type="entry name" value="mutS2"/>
    <property type="match status" value="1"/>
</dbReference>
<sequence length="277" mass="29763">MFVEPLSVVEMNNQYRELQLAERDEERRILADLSGEVGASSAEIEAMIDNIAELDLALAKAKYAQEIEALEPSLLEFPAKGHAIPGGNQHPGSIIRLFGARHPLLDPETVVPVDVDLDPQTYCLVITGPNTGGKTVTLKTVGLLSLMAQSGLHLPVAAGSEISVFEKIFADIGDEQSIEQSLSTFSGHITNIIHLLGDADRRSLVIMDELGAGTDPQEGAALARALLTHLLERSITTLVTTHHPELKAFAHATPGVVNASVEFDLESLQPTYHLTIG</sequence>
<evidence type="ECO:0000256" key="5">
    <source>
        <dbReference type="ARBA" id="ARBA00022884"/>
    </source>
</evidence>
<gene>
    <name evidence="8" type="ORF">S12H4_31449</name>
</gene>
<dbReference type="AlphaFoldDB" id="X1V082"/>
<evidence type="ECO:0000256" key="2">
    <source>
        <dbReference type="ARBA" id="ARBA00022741"/>
    </source>
</evidence>
<keyword evidence="2" id="KW-0547">Nucleotide-binding</keyword>
<dbReference type="InterPro" id="IPR036187">
    <property type="entry name" value="DNA_mismatch_repair_MutS_sf"/>
</dbReference>
<feature type="domain" description="DNA mismatch repair proteins mutS family" evidence="7">
    <location>
        <begin position="203"/>
        <end position="219"/>
    </location>
</feature>
<dbReference type="GO" id="GO:0016887">
    <property type="term" value="F:ATP hydrolysis activity"/>
    <property type="evidence" value="ECO:0007669"/>
    <property type="project" value="InterPro"/>
</dbReference>
<evidence type="ECO:0000259" key="7">
    <source>
        <dbReference type="PROSITE" id="PS00486"/>
    </source>
</evidence>
<dbReference type="GO" id="GO:0006298">
    <property type="term" value="P:mismatch repair"/>
    <property type="evidence" value="ECO:0007669"/>
    <property type="project" value="InterPro"/>
</dbReference>
<dbReference type="PROSITE" id="PS00486">
    <property type="entry name" value="DNA_MISMATCH_REPAIR_2"/>
    <property type="match status" value="1"/>
</dbReference>
<dbReference type="GO" id="GO:0140664">
    <property type="term" value="F:ATP-dependent DNA damage sensor activity"/>
    <property type="evidence" value="ECO:0007669"/>
    <property type="project" value="InterPro"/>
</dbReference>
<dbReference type="Gene3D" id="3.40.50.300">
    <property type="entry name" value="P-loop containing nucleotide triphosphate hydrolases"/>
    <property type="match status" value="1"/>
</dbReference>
<dbReference type="EMBL" id="BARW01018356">
    <property type="protein sequence ID" value="GAI98024.1"/>
    <property type="molecule type" value="Genomic_DNA"/>
</dbReference>
<dbReference type="SMART" id="SM00534">
    <property type="entry name" value="MUTSac"/>
    <property type="match status" value="1"/>
</dbReference>
<accession>X1V082</accession>
<proteinExistence type="predicted"/>
<dbReference type="SUPFAM" id="SSF52540">
    <property type="entry name" value="P-loop containing nucleoside triphosphate hydrolases"/>
    <property type="match status" value="1"/>
</dbReference>
<keyword evidence="4" id="KW-0067">ATP-binding</keyword>
<dbReference type="GO" id="GO:0030983">
    <property type="term" value="F:mismatched DNA binding"/>
    <property type="evidence" value="ECO:0007669"/>
    <property type="project" value="InterPro"/>
</dbReference>
<evidence type="ECO:0000256" key="1">
    <source>
        <dbReference type="ARBA" id="ARBA00022730"/>
    </source>
</evidence>
<dbReference type="PANTHER" id="PTHR48466">
    <property type="entry name" value="OS10G0509000 PROTEIN-RELATED"/>
    <property type="match status" value="1"/>
</dbReference>
<evidence type="ECO:0000256" key="3">
    <source>
        <dbReference type="ARBA" id="ARBA00022801"/>
    </source>
</evidence>
<dbReference type="GO" id="GO:0004519">
    <property type="term" value="F:endonuclease activity"/>
    <property type="evidence" value="ECO:0007669"/>
    <property type="project" value="UniProtKB-KW"/>
</dbReference>
<dbReference type="Pfam" id="PF00488">
    <property type="entry name" value="MutS_V"/>
    <property type="match status" value="1"/>
</dbReference>
<protein>
    <recommendedName>
        <fullName evidence="7">DNA mismatch repair proteins mutS family domain-containing protein</fullName>
    </recommendedName>
</protein>
<dbReference type="PANTHER" id="PTHR48466:SF2">
    <property type="entry name" value="OS10G0509000 PROTEIN"/>
    <property type="match status" value="1"/>
</dbReference>
<dbReference type="InterPro" id="IPR027417">
    <property type="entry name" value="P-loop_NTPase"/>
</dbReference>
<dbReference type="SUPFAM" id="SSF48334">
    <property type="entry name" value="DNA repair protein MutS, domain III"/>
    <property type="match status" value="1"/>
</dbReference>
<evidence type="ECO:0000256" key="6">
    <source>
        <dbReference type="ARBA" id="ARBA00023125"/>
    </source>
</evidence>
<name>X1V082_9ZZZZ</name>
<evidence type="ECO:0000313" key="8">
    <source>
        <dbReference type="EMBL" id="GAI98024.1"/>
    </source>
</evidence>
<keyword evidence="6" id="KW-0238">DNA-binding</keyword>
<keyword evidence="5" id="KW-0694">RNA-binding</keyword>
<keyword evidence="3" id="KW-0378">Hydrolase</keyword>
<keyword evidence="1" id="KW-0699">rRNA-binding</keyword>